<protein>
    <recommendedName>
        <fullName evidence="8">ABC3 transporter permease C-terminal domain-containing protein</fullName>
    </recommendedName>
</protein>
<evidence type="ECO:0000313" key="10">
    <source>
        <dbReference type="Proteomes" id="UP000886744"/>
    </source>
</evidence>
<feature type="transmembrane region" description="Helical" evidence="7">
    <location>
        <begin position="20"/>
        <end position="38"/>
    </location>
</feature>
<feature type="transmembrane region" description="Helical" evidence="7">
    <location>
        <begin position="396"/>
        <end position="420"/>
    </location>
</feature>
<evidence type="ECO:0000256" key="5">
    <source>
        <dbReference type="ARBA" id="ARBA00023136"/>
    </source>
</evidence>
<evidence type="ECO:0000256" key="1">
    <source>
        <dbReference type="ARBA" id="ARBA00004651"/>
    </source>
</evidence>
<dbReference type="InterPro" id="IPR003838">
    <property type="entry name" value="ABC3_permease_C"/>
</dbReference>
<feature type="transmembrane region" description="Helical" evidence="7">
    <location>
        <begin position="339"/>
        <end position="367"/>
    </location>
</feature>
<keyword evidence="4 7" id="KW-1133">Transmembrane helix</keyword>
<accession>A0A9D1J666</accession>
<comment type="similarity">
    <text evidence="6">Belongs to the ABC-4 integral membrane protein family.</text>
</comment>
<keyword evidence="3 7" id="KW-0812">Transmembrane</keyword>
<dbReference type="PANTHER" id="PTHR30572">
    <property type="entry name" value="MEMBRANE COMPONENT OF TRANSPORTER-RELATED"/>
    <property type="match status" value="1"/>
</dbReference>
<dbReference type="GO" id="GO:0005886">
    <property type="term" value="C:plasma membrane"/>
    <property type="evidence" value="ECO:0007669"/>
    <property type="project" value="UniProtKB-SubCell"/>
</dbReference>
<dbReference type="GO" id="GO:0022857">
    <property type="term" value="F:transmembrane transporter activity"/>
    <property type="evidence" value="ECO:0007669"/>
    <property type="project" value="TreeGrafter"/>
</dbReference>
<evidence type="ECO:0000256" key="7">
    <source>
        <dbReference type="SAM" id="Phobius"/>
    </source>
</evidence>
<dbReference type="Proteomes" id="UP000886744">
    <property type="component" value="Unassembled WGS sequence"/>
</dbReference>
<dbReference type="Pfam" id="PF02687">
    <property type="entry name" value="FtsX"/>
    <property type="match status" value="1"/>
</dbReference>
<keyword evidence="5 7" id="KW-0472">Membrane</keyword>
<dbReference type="PANTHER" id="PTHR30572:SF4">
    <property type="entry name" value="ABC TRANSPORTER PERMEASE YTRF"/>
    <property type="match status" value="1"/>
</dbReference>
<evidence type="ECO:0000259" key="8">
    <source>
        <dbReference type="Pfam" id="PF02687"/>
    </source>
</evidence>
<comment type="caution">
    <text evidence="9">The sequence shown here is derived from an EMBL/GenBank/DDBJ whole genome shotgun (WGS) entry which is preliminary data.</text>
</comment>
<feature type="domain" description="ABC3 transporter permease C-terminal" evidence="8">
    <location>
        <begin position="297"/>
        <end position="419"/>
    </location>
</feature>
<evidence type="ECO:0000313" key="9">
    <source>
        <dbReference type="EMBL" id="HIR62541.1"/>
    </source>
</evidence>
<dbReference type="EMBL" id="DVHI01000041">
    <property type="protein sequence ID" value="HIR62541.1"/>
    <property type="molecule type" value="Genomic_DNA"/>
</dbReference>
<organism evidence="9 10">
    <name type="scientific">Candidatus Coprenecus avistercoris</name>
    <dbReference type="NCBI Taxonomy" id="2840730"/>
    <lineage>
        <taxon>Bacteria</taxon>
        <taxon>Pseudomonadati</taxon>
        <taxon>Bacteroidota</taxon>
        <taxon>Bacteroidia</taxon>
        <taxon>Bacteroidales</taxon>
        <taxon>Rikenellaceae</taxon>
        <taxon>Rikenellaceae incertae sedis</taxon>
        <taxon>Candidatus Coprenecus</taxon>
    </lineage>
</organism>
<sequence length="437" mass="48949">MLRQIFKQLWFYRRSNSWLFIELVIIIAVSWFLVHQTWTPRYRINNVPDGIKSEGVYIVSFDLLQPGHKDYDPQADGEEAWSRDFSRIMDRIRSMPEVQCAVPTTDFFPGLGPVSAGGLQLDSLTYLSLLAIDRPMGENDFEVFGYEVVWPKYGRIDDSQPMSMIITEDLAEYVFPGENPIGKNLESACAEPDWEYGWTTPIVGVIRSIRQSGSSDNIPAVFMSVPDFAAYAMGEICCAFRLNPDVDADKFLADASREWRKSLRFGNYRIEDVFSYQERIDGNVRMDVLDRNFIWSAVFIFLILNALLAVASTGWLRMEERRGEIGVRRAMGGSPSGILLYYIGEVWILFAAAAVLGILITVNVLLIGKIDITLPQSFAGSLPLNAADFPLLFDPVAHFLAVEGIVLGLLLLAVTAAILIPAAGALRKPPVEALRDE</sequence>
<evidence type="ECO:0000256" key="3">
    <source>
        <dbReference type="ARBA" id="ARBA00022692"/>
    </source>
</evidence>
<reference evidence="9" key="1">
    <citation type="submission" date="2020-10" db="EMBL/GenBank/DDBJ databases">
        <authorList>
            <person name="Gilroy R."/>
        </authorList>
    </citation>
    <scope>NUCLEOTIDE SEQUENCE</scope>
    <source>
        <strain evidence="9">ChiHjej13B12-12457</strain>
    </source>
</reference>
<dbReference type="InterPro" id="IPR050250">
    <property type="entry name" value="Macrolide_Exporter_MacB"/>
</dbReference>
<evidence type="ECO:0000256" key="2">
    <source>
        <dbReference type="ARBA" id="ARBA00022475"/>
    </source>
</evidence>
<keyword evidence="2" id="KW-1003">Cell membrane</keyword>
<dbReference type="AlphaFoldDB" id="A0A9D1J666"/>
<name>A0A9D1J666_9BACT</name>
<gene>
    <name evidence="9" type="ORF">IAC94_03335</name>
</gene>
<evidence type="ECO:0000256" key="6">
    <source>
        <dbReference type="ARBA" id="ARBA00038076"/>
    </source>
</evidence>
<comment type="subcellular location">
    <subcellularLocation>
        <location evidence="1">Cell membrane</location>
        <topology evidence="1">Multi-pass membrane protein</topology>
    </subcellularLocation>
</comment>
<evidence type="ECO:0000256" key="4">
    <source>
        <dbReference type="ARBA" id="ARBA00022989"/>
    </source>
</evidence>
<feature type="transmembrane region" description="Helical" evidence="7">
    <location>
        <begin position="293"/>
        <end position="318"/>
    </location>
</feature>
<reference evidence="9" key="2">
    <citation type="journal article" date="2021" name="PeerJ">
        <title>Extensive microbial diversity within the chicken gut microbiome revealed by metagenomics and culture.</title>
        <authorList>
            <person name="Gilroy R."/>
            <person name="Ravi A."/>
            <person name="Getino M."/>
            <person name="Pursley I."/>
            <person name="Horton D.L."/>
            <person name="Alikhan N.F."/>
            <person name="Baker D."/>
            <person name="Gharbi K."/>
            <person name="Hall N."/>
            <person name="Watson M."/>
            <person name="Adriaenssens E.M."/>
            <person name="Foster-Nyarko E."/>
            <person name="Jarju S."/>
            <person name="Secka A."/>
            <person name="Antonio M."/>
            <person name="Oren A."/>
            <person name="Chaudhuri R.R."/>
            <person name="La Ragione R."/>
            <person name="Hildebrand F."/>
            <person name="Pallen M.J."/>
        </authorList>
    </citation>
    <scope>NUCLEOTIDE SEQUENCE</scope>
    <source>
        <strain evidence="9">ChiHjej13B12-12457</strain>
    </source>
</reference>
<proteinExistence type="inferred from homology"/>